<dbReference type="Proteomes" id="UP000249633">
    <property type="component" value="Unassembled WGS sequence"/>
</dbReference>
<gene>
    <name evidence="1" type="ORF">DI603_18240</name>
</gene>
<comment type="caution">
    <text evidence="1">The sequence shown here is derived from an EMBL/GenBank/DDBJ whole genome shotgun (WGS) entry which is preliminary data.</text>
</comment>
<proteinExistence type="predicted"/>
<sequence length="108" mass="11028">MSADQTTATDPRTGPWRVQSSVWHKGTGSAYVMTTPADRKQRGALVARVYLTHPDGECDAARAILATLAAQVAAAPVLIAALRMAVGSGSLPTEIAQAARDALAAAGG</sequence>
<dbReference type="AlphaFoldDB" id="A0A2W5DGM4"/>
<accession>A0A2W5DGM4</accession>
<reference evidence="1 2" key="1">
    <citation type="submission" date="2017-08" db="EMBL/GenBank/DDBJ databases">
        <title>Infants hospitalized years apart are colonized by the same room-sourced microbial strains.</title>
        <authorList>
            <person name="Brooks B."/>
            <person name="Olm M.R."/>
            <person name="Firek B.A."/>
            <person name="Baker R."/>
            <person name="Thomas B.C."/>
            <person name="Morowitz M.J."/>
            <person name="Banfield J.F."/>
        </authorList>
    </citation>
    <scope>NUCLEOTIDE SEQUENCE [LARGE SCALE GENOMIC DNA]</scope>
    <source>
        <strain evidence="1">S2_012_000_R2_81</strain>
    </source>
</reference>
<protein>
    <submittedName>
        <fullName evidence="1">Uncharacterized protein</fullName>
    </submittedName>
</protein>
<evidence type="ECO:0000313" key="1">
    <source>
        <dbReference type="EMBL" id="PZP28904.1"/>
    </source>
</evidence>
<name>A0A2W5DGM4_9BURK</name>
<dbReference type="EMBL" id="QFOD01000020">
    <property type="protein sequence ID" value="PZP28904.1"/>
    <property type="molecule type" value="Genomic_DNA"/>
</dbReference>
<organism evidence="1 2">
    <name type="scientific">Roseateles depolymerans</name>
    <dbReference type="NCBI Taxonomy" id="76731"/>
    <lineage>
        <taxon>Bacteria</taxon>
        <taxon>Pseudomonadati</taxon>
        <taxon>Pseudomonadota</taxon>
        <taxon>Betaproteobacteria</taxon>
        <taxon>Burkholderiales</taxon>
        <taxon>Sphaerotilaceae</taxon>
        <taxon>Roseateles</taxon>
    </lineage>
</organism>
<evidence type="ECO:0000313" key="2">
    <source>
        <dbReference type="Proteomes" id="UP000249633"/>
    </source>
</evidence>